<gene>
    <name evidence="1" type="ORF">K441DRAFT_592095</name>
</gene>
<accession>A0ACC8ENN2</accession>
<reference evidence="1 2" key="1">
    <citation type="journal article" date="2016" name="Nat. Commun.">
        <title>Ectomycorrhizal ecology is imprinted in the genome of the dominant symbiotic fungus Cenococcum geophilum.</title>
        <authorList>
            <consortium name="DOE Joint Genome Institute"/>
            <person name="Peter M."/>
            <person name="Kohler A."/>
            <person name="Ohm R.A."/>
            <person name="Kuo A."/>
            <person name="Krutzmann J."/>
            <person name="Morin E."/>
            <person name="Arend M."/>
            <person name="Barry K.W."/>
            <person name="Binder M."/>
            <person name="Choi C."/>
            <person name="Clum A."/>
            <person name="Copeland A."/>
            <person name="Grisel N."/>
            <person name="Haridas S."/>
            <person name="Kipfer T."/>
            <person name="LaButti K."/>
            <person name="Lindquist E."/>
            <person name="Lipzen A."/>
            <person name="Maire R."/>
            <person name="Meier B."/>
            <person name="Mihaltcheva S."/>
            <person name="Molinier V."/>
            <person name="Murat C."/>
            <person name="Poggeler S."/>
            <person name="Quandt C.A."/>
            <person name="Sperisen C."/>
            <person name="Tritt A."/>
            <person name="Tisserant E."/>
            <person name="Crous P.W."/>
            <person name="Henrissat B."/>
            <person name="Nehls U."/>
            <person name="Egli S."/>
            <person name="Spatafora J.W."/>
            <person name="Grigoriev I.V."/>
            <person name="Martin F.M."/>
        </authorList>
    </citation>
    <scope>NUCLEOTIDE SEQUENCE [LARGE SCALE GENOMIC DNA]</scope>
    <source>
        <strain evidence="1 2">1.58</strain>
    </source>
</reference>
<evidence type="ECO:0000313" key="1">
    <source>
        <dbReference type="EMBL" id="OCK87870.1"/>
    </source>
</evidence>
<keyword evidence="2" id="KW-1185">Reference proteome</keyword>
<dbReference type="Proteomes" id="UP000250078">
    <property type="component" value="Unassembled WGS sequence"/>
</dbReference>
<protein>
    <submittedName>
        <fullName evidence="1">PLP-dependent transferase</fullName>
    </submittedName>
</protein>
<sequence>MSSPLVPDHFSLEFAVRPNILTFPKYITSTSDDVKARSAISLDANENSAGSCLAAGSMVPCCMQDIIDMGNLNRYPSASHKALRQQIAQWRQLKCIITLTHLIVTAAIDHLCLGSGASDILDLIIRATCTPGRDTLLIAPPTFELYRVCATLHEVRVKECAQELTAEGDFRLPIEEICTTLSTDDRIRVVFLASPGNPTGSLIPLPQIQRILDLKEFRGIAVVDEAYIDFAVASERASALRLLPKYNNLIVVQSLSKYHGLAGIRVGMAIAHPILTGILAKVQMPYKLSSVALSLAYQALSAKGLDRARELQRQIMDNRAALIRILGDPTLARNGVGRPIGGNAANFVVVPIHARTIEASSPSSLPELGKRDDMRARRIVDRLRDAHGIAVRYVGGQPSCTGCMRITVGTVKEMEALRTALECVLREC</sequence>
<organism evidence="1 2">
    <name type="scientific">Cenococcum geophilum 1.58</name>
    <dbReference type="NCBI Taxonomy" id="794803"/>
    <lineage>
        <taxon>Eukaryota</taxon>
        <taxon>Fungi</taxon>
        <taxon>Dikarya</taxon>
        <taxon>Ascomycota</taxon>
        <taxon>Pezizomycotina</taxon>
        <taxon>Dothideomycetes</taxon>
        <taxon>Pleosporomycetidae</taxon>
        <taxon>Gloniales</taxon>
        <taxon>Gloniaceae</taxon>
        <taxon>Cenococcum</taxon>
    </lineage>
</organism>
<keyword evidence="1" id="KW-0808">Transferase</keyword>
<evidence type="ECO:0000313" key="2">
    <source>
        <dbReference type="Proteomes" id="UP000250078"/>
    </source>
</evidence>
<proteinExistence type="predicted"/>
<name>A0ACC8ENN2_9PEZI</name>
<dbReference type="EMBL" id="KV748253">
    <property type="protein sequence ID" value="OCK87870.1"/>
    <property type="molecule type" value="Genomic_DNA"/>
</dbReference>